<feature type="transmembrane region" description="Helical" evidence="5">
    <location>
        <begin position="12"/>
        <end position="32"/>
    </location>
</feature>
<gene>
    <name evidence="7" type="primary">jg24185</name>
    <name evidence="7" type="ORF">PAEG_LOCUS17520</name>
</gene>
<evidence type="ECO:0000256" key="4">
    <source>
        <dbReference type="ARBA" id="ARBA00023136"/>
    </source>
</evidence>
<evidence type="ECO:0000256" key="2">
    <source>
        <dbReference type="ARBA" id="ARBA00022692"/>
    </source>
</evidence>
<dbReference type="InterPro" id="IPR020846">
    <property type="entry name" value="MFS_dom"/>
</dbReference>
<dbReference type="PANTHER" id="PTHR24064">
    <property type="entry name" value="SOLUTE CARRIER FAMILY 22 MEMBER"/>
    <property type="match status" value="1"/>
</dbReference>
<evidence type="ECO:0000313" key="8">
    <source>
        <dbReference type="Proteomes" id="UP000838756"/>
    </source>
</evidence>
<keyword evidence="4 5" id="KW-0472">Membrane</keyword>
<dbReference type="Gene3D" id="1.20.1250.20">
    <property type="entry name" value="MFS general substrate transporter like domains"/>
    <property type="match status" value="1"/>
</dbReference>
<name>A0A8S4RRN4_9NEOP</name>
<keyword evidence="3 5" id="KW-1133">Transmembrane helix</keyword>
<evidence type="ECO:0000256" key="3">
    <source>
        <dbReference type="ARBA" id="ARBA00022989"/>
    </source>
</evidence>
<reference evidence="7" key="1">
    <citation type="submission" date="2022-03" db="EMBL/GenBank/DDBJ databases">
        <authorList>
            <person name="Lindestad O."/>
        </authorList>
    </citation>
    <scope>NUCLEOTIDE SEQUENCE</scope>
</reference>
<comment type="caution">
    <text evidence="7">The sequence shown here is derived from an EMBL/GenBank/DDBJ whole genome shotgun (WGS) entry which is preliminary data.</text>
</comment>
<feature type="non-terminal residue" evidence="7">
    <location>
        <position position="1"/>
    </location>
</feature>
<dbReference type="OrthoDB" id="3936150at2759"/>
<dbReference type="AlphaFoldDB" id="A0A8S4RRN4"/>
<keyword evidence="8" id="KW-1185">Reference proteome</keyword>
<dbReference type="InterPro" id="IPR036259">
    <property type="entry name" value="MFS_trans_sf"/>
</dbReference>
<evidence type="ECO:0000313" key="7">
    <source>
        <dbReference type="EMBL" id="CAH2241052.1"/>
    </source>
</evidence>
<feature type="transmembrane region" description="Helical" evidence="5">
    <location>
        <begin position="39"/>
        <end position="57"/>
    </location>
</feature>
<sequence>FNLGCQDWKRSLVGTVHNAGFFISIPLTGLISDRYGRRLALVFASVANGIFGVIRAFSLNYEMFIVLEFLEPALGGGVYTACFVLGSVLNKDLHGKHNLNSSMGTYHDYLWDCRFFDPVAWILAPTPPLFLIKVGFVTGIL</sequence>
<dbReference type="SUPFAM" id="SSF103473">
    <property type="entry name" value="MFS general substrate transporter"/>
    <property type="match status" value="1"/>
</dbReference>
<dbReference type="GO" id="GO:0016020">
    <property type="term" value="C:membrane"/>
    <property type="evidence" value="ECO:0007669"/>
    <property type="project" value="UniProtKB-SubCell"/>
</dbReference>
<feature type="domain" description="Major facilitator superfamily (MFS) profile" evidence="6">
    <location>
        <begin position="1"/>
        <end position="141"/>
    </location>
</feature>
<evidence type="ECO:0000259" key="6">
    <source>
        <dbReference type="PROSITE" id="PS50850"/>
    </source>
</evidence>
<dbReference type="InterPro" id="IPR005829">
    <property type="entry name" value="Sugar_transporter_CS"/>
</dbReference>
<comment type="subcellular location">
    <subcellularLocation>
        <location evidence="1">Membrane</location>
        <topology evidence="1">Multi-pass membrane protein</topology>
    </subcellularLocation>
</comment>
<dbReference type="Proteomes" id="UP000838756">
    <property type="component" value="Unassembled WGS sequence"/>
</dbReference>
<dbReference type="PROSITE" id="PS50850">
    <property type="entry name" value="MFS"/>
    <property type="match status" value="1"/>
</dbReference>
<proteinExistence type="predicted"/>
<dbReference type="EMBL" id="CAKXAJ010025563">
    <property type="protein sequence ID" value="CAH2241052.1"/>
    <property type="molecule type" value="Genomic_DNA"/>
</dbReference>
<dbReference type="GO" id="GO:0022857">
    <property type="term" value="F:transmembrane transporter activity"/>
    <property type="evidence" value="ECO:0007669"/>
    <property type="project" value="InterPro"/>
</dbReference>
<evidence type="ECO:0000256" key="1">
    <source>
        <dbReference type="ARBA" id="ARBA00004141"/>
    </source>
</evidence>
<feature type="transmembrane region" description="Helical" evidence="5">
    <location>
        <begin position="69"/>
        <end position="89"/>
    </location>
</feature>
<dbReference type="PROSITE" id="PS00216">
    <property type="entry name" value="SUGAR_TRANSPORT_1"/>
    <property type="match status" value="1"/>
</dbReference>
<protein>
    <submittedName>
        <fullName evidence="7">Jg24185 protein</fullName>
    </submittedName>
</protein>
<accession>A0A8S4RRN4</accession>
<organism evidence="7 8">
    <name type="scientific">Pararge aegeria aegeria</name>
    <dbReference type="NCBI Taxonomy" id="348720"/>
    <lineage>
        <taxon>Eukaryota</taxon>
        <taxon>Metazoa</taxon>
        <taxon>Ecdysozoa</taxon>
        <taxon>Arthropoda</taxon>
        <taxon>Hexapoda</taxon>
        <taxon>Insecta</taxon>
        <taxon>Pterygota</taxon>
        <taxon>Neoptera</taxon>
        <taxon>Endopterygota</taxon>
        <taxon>Lepidoptera</taxon>
        <taxon>Glossata</taxon>
        <taxon>Ditrysia</taxon>
        <taxon>Papilionoidea</taxon>
        <taxon>Nymphalidae</taxon>
        <taxon>Satyrinae</taxon>
        <taxon>Satyrini</taxon>
        <taxon>Parargina</taxon>
        <taxon>Pararge</taxon>
    </lineage>
</organism>
<keyword evidence="2 5" id="KW-0812">Transmembrane</keyword>
<evidence type="ECO:0000256" key="5">
    <source>
        <dbReference type="SAM" id="Phobius"/>
    </source>
</evidence>